<name>A0A8J8NKD2_HALGN</name>
<dbReference type="SMART" id="SM00331">
    <property type="entry name" value="PP2C_SIG"/>
    <property type="match status" value="1"/>
</dbReference>
<dbReference type="SUPFAM" id="SSF81606">
    <property type="entry name" value="PP2C-like"/>
    <property type="match status" value="1"/>
</dbReference>
<dbReference type="PANTHER" id="PTHR12320">
    <property type="entry name" value="PROTEIN PHOSPHATASE 2C"/>
    <property type="match status" value="1"/>
</dbReference>
<evidence type="ECO:0000259" key="2">
    <source>
        <dbReference type="PROSITE" id="PS51746"/>
    </source>
</evidence>
<feature type="domain" description="PPM-type phosphatase" evidence="2">
    <location>
        <begin position="38"/>
        <end position="289"/>
    </location>
</feature>
<dbReference type="InterPro" id="IPR039123">
    <property type="entry name" value="PPTC7"/>
</dbReference>
<reference evidence="3" key="1">
    <citation type="submission" date="2019-06" db="EMBL/GenBank/DDBJ databases">
        <authorList>
            <person name="Zheng W."/>
        </authorList>
    </citation>
    <scope>NUCLEOTIDE SEQUENCE</scope>
    <source>
        <strain evidence="3">QDHG01</strain>
    </source>
</reference>
<dbReference type="PROSITE" id="PS51746">
    <property type="entry name" value="PPM_2"/>
    <property type="match status" value="1"/>
</dbReference>
<protein>
    <recommendedName>
        <fullName evidence="1">Protein phosphatase</fullName>
        <ecNumber evidence="1">3.1.3.16</ecNumber>
    </recommendedName>
</protein>
<accession>A0A8J8NKD2</accession>
<gene>
    <name evidence="3" type="ORF">FGO68_gene11534</name>
</gene>
<organism evidence="3 4">
    <name type="scientific">Halteria grandinella</name>
    <dbReference type="NCBI Taxonomy" id="5974"/>
    <lineage>
        <taxon>Eukaryota</taxon>
        <taxon>Sar</taxon>
        <taxon>Alveolata</taxon>
        <taxon>Ciliophora</taxon>
        <taxon>Intramacronucleata</taxon>
        <taxon>Spirotrichea</taxon>
        <taxon>Stichotrichia</taxon>
        <taxon>Sporadotrichida</taxon>
        <taxon>Halteriidae</taxon>
        <taxon>Halteria</taxon>
    </lineage>
</organism>
<keyword evidence="1" id="KW-0904">Protein phosphatase</keyword>
<dbReference type="Proteomes" id="UP000785679">
    <property type="component" value="Unassembled WGS sequence"/>
</dbReference>
<evidence type="ECO:0000313" key="4">
    <source>
        <dbReference type="Proteomes" id="UP000785679"/>
    </source>
</evidence>
<comment type="similarity">
    <text evidence="1">Belongs to the PP2C family.</text>
</comment>
<dbReference type="EC" id="3.1.3.16" evidence="1"/>
<evidence type="ECO:0000313" key="3">
    <source>
        <dbReference type="EMBL" id="TNV76304.1"/>
    </source>
</evidence>
<proteinExistence type="inferred from homology"/>
<comment type="caution">
    <text evidence="3">The sequence shown here is derived from an EMBL/GenBank/DDBJ whole genome shotgun (WGS) entry which is preliminary data.</text>
</comment>
<comment type="cofactor">
    <cofactor evidence="1">
        <name>Mn(2+)</name>
        <dbReference type="ChEBI" id="CHEBI:29035"/>
    </cofactor>
</comment>
<comment type="catalytic activity">
    <reaction evidence="1">
        <text>O-phospho-L-threonyl-[protein] + H2O = L-threonyl-[protein] + phosphate</text>
        <dbReference type="Rhea" id="RHEA:47004"/>
        <dbReference type="Rhea" id="RHEA-COMP:11060"/>
        <dbReference type="Rhea" id="RHEA-COMP:11605"/>
        <dbReference type="ChEBI" id="CHEBI:15377"/>
        <dbReference type="ChEBI" id="CHEBI:30013"/>
        <dbReference type="ChEBI" id="CHEBI:43474"/>
        <dbReference type="ChEBI" id="CHEBI:61977"/>
        <dbReference type="EC" id="3.1.3.16"/>
    </reaction>
</comment>
<comment type="cofactor">
    <cofactor evidence="1">
        <name>Mg(2+)</name>
        <dbReference type="ChEBI" id="CHEBI:18420"/>
    </cofactor>
</comment>
<dbReference type="SMART" id="SM00332">
    <property type="entry name" value="PP2Cc"/>
    <property type="match status" value="1"/>
</dbReference>
<dbReference type="GO" id="GO:0004722">
    <property type="term" value="F:protein serine/threonine phosphatase activity"/>
    <property type="evidence" value="ECO:0007669"/>
    <property type="project" value="UniProtKB-EC"/>
</dbReference>
<keyword evidence="4" id="KW-1185">Reference proteome</keyword>
<dbReference type="EMBL" id="RRYP01013833">
    <property type="protein sequence ID" value="TNV76304.1"/>
    <property type="molecule type" value="Genomic_DNA"/>
</dbReference>
<keyword evidence="1" id="KW-0378">Hydrolase</keyword>
<dbReference type="InterPro" id="IPR001932">
    <property type="entry name" value="PPM-type_phosphatase-like_dom"/>
</dbReference>
<comment type="catalytic activity">
    <reaction evidence="1">
        <text>O-phospho-L-seryl-[protein] + H2O = L-seryl-[protein] + phosphate</text>
        <dbReference type="Rhea" id="RHEA:20629"/>
        <dbReference type="Rhea" id="RHEA-COMP:9863"/>
        <dbReference type="Rhea" id="RHEA-COMP:11604"/>
        <dbReference type="ChEBI" id="CHEBI:15377"/>
        <dbReference type="ChEBI" id="CHEBI:29999"/>
        <dbReference type="ChEBI" id="CHEBI:43474"/>
        <dbReference type="ChEBI" id="CHEBI:83421"/>
        <dbReference type="EC" id="3.1.3.16"/>
    </reaction>
</comment>
<evidence type="ECO:0000256" key="1">
    <source>
        <dbReference type="RuleBase" id="RU366020"/>
    </source>
</evidence>
<dbReference type="PANTHER" id="PTHR12320:SF1">
    <property type="entry name" value="PROTEIN PHOSPHATASE PTC7 HOMOLOG"/>
    <property type="match status" value="1"/>
</dbReference>
<sequence>MLKTLGASIFASSIISYNSKVLKRADQETKSAPKHKFAAGVKQIPHPQKAYKGGEDAYVLSDTFIAVADGVGGWNDVGVDPALFSKELCLNLWEEYIKRRATQSFFTLDLKSIFVETVKRTKNKGSSTMVIAGLDPQAQGVVKTLNLGDSGYLIARKDEHGKYQQIYRSPEQLYGYDFPFQCGTNCDLPYDSDCRMHIVQDRDIFLLASDGIFDNLYDKDILDCLTSSDLKSYLTDFDAENVATCVAKKAEKVSTDPLYDSPYAKHARDYNKSEPGGKVDDITVIVAQVIFQ</sequence>
<keyword evidence="1" id="KW-0479">Metal-binding</keyword>
<dbReference type="AlphaFoldDB" id="A0A8J8NKD2"/>
<dbReference type="InterPro" id="IPR036457">
    <property type="entry name" value="PPM-type-like_dom_sf"/>
</dbReference>
<keyword evidence="1" id="KW-0464">Manganese</keyword>
<dbReference type="Gene3D" id="3.60.40.10">
    <property type="entry name" value="PPM-type phosphatase domain"/>
    <property type="match status" value="2"/>
</dbReference>
<dbReference type="OrthoDB" id="60843at2759"/>
<dbReference type="GO" id="GO:0046872">
    <property type="term" value="F:metal ion binding"/>
    <property type="evidence" value="ECO:0007669"/>
    <property type="project" value="UniProtKB-UniRule"/>
</dbReference>
<keyword evidence="1" id="KW-0460">Magnesium</keyword>